<reference evidence="2 3" key="1">
    <citation type="submission" date="2018-06" db="EMBL/GenBank/DDBJ databases">
        <title>Spirosoma sp. HMF3257 Genome sequencing and assembly.</title>
        <authorList>
            <person name="Kang H."/>
            <person name="Cha I."/>
            <person name="Kim H."/>
            <person name="Kang J."/>
            <person name="Joh K."/>
        </authorList>
    </citation>
    <scope>NUCLEOTIDE SEQUENCE [LARGE SCALE GENOMIC DNA]</scope>
    <source>
        <strain evidence="2 3">HMF3257</strain>
    </source>
</reference>
<accession>A0A327NES8</accession>
<evidence type="ECO:0008006" key="4">
    <source>
        <dbReference type="Google" id="ProtNLM"/>
    </source>
</evidence>
<evidence type="ECO:0000256" key="1">
    <source>
        <dbReference type="SAM" id="SignalP"/>
    </source>
</evidence>
<dbReference type="InterPro" id="IPR013783">
    <property type="entry name" value="Ig-like_fold"/>
</dbReference>
<dbReference type="RefSeq" id="WP_111340515.1">
    <property type="nucleotide sequence ID" value="NZ_WPIM01000001.1"/>
</dbReference>
<evidence type="ECO:0000313" key="3">
    <source>
        <dbReference type="Proteomes" id="UP000249016"/>
    </source>
</evidence>
<dbReference type="SUPFAM" id="SSF49313">
    <property type="entry name" value="Cadherin-like"/>
    <property type="match status" value="1"/>
</dbReference>
<dbReference type="Gene3D" id="2.60.40.10">
    <property type="entry name" value="Immunoglobulins"/>
    <property type="match status" value="2"/>
</dbReference>
<feature type="signal peptide" evidence="1">
    <location>
        <begin position="1"/>
        <end position="31"/>
    </location>
</feature>
<gene>
    <name evidence="2" type="ORF">HMF3257_02925</name>
</gene>
<dbReference type="OrthoDB" id="904719at2"/>
<dbReference type="InterPro" id="IPR015919">
    <property type="entry name" value="Cadherin-like_sf"/>
</dbReference>
<dbReference type="Pfam" id="PF05345">
    <property type="entry name" value="He_PIG"/>
    <property type="match status" value="1"/>
</dbReference>
<evidence type="ECO:0000313" key="2">
    <source>
        <dbReference type="EMBL" id="RAI73637.1"/>
    </source>
</evidence>
<dbReference type="EMBL" id="QLII01000001">
    <property type="protein sequence ID" value="RAI73637.1"/>
    <property type="molecule type" value="Genomic_DNA"/>
</dbReference>
<dbReference type="GO" id="GO:0016020">
    <property type="term" value="C:membrane"/>
    <property type="evidence" value="ECO:0007669"/>
    <property type="project" value="InterPro"/>
</dbReference>
<keyword evidence="3" id="KW-1185">Reference proteome</keyword>
<comment type="caution">
    <text evidence="2">The sequence shown here is derived from an EMBL/GenBank/DDBJ whole genome shotgun (WGS) entry which is preliminary data.</text>
</comment>
<dbReference type="Proteomes" id="UP000249016">
    <property type="component" value="Unassembled WGS sequence"/>
</dbReference>
<proteinExistence type="predicted"/>
<sequence length="289" mass="30392">MKPLFQITPCCLIKCVALSIGFLLMSFPLQAQRMPNLLRDSTTVNQSQSADQSSRSAKAPLTPIVVGDGITPSSYTSAVGVPFTLPVAYAFSSPTGKPLSYFIGGFSSLYINGATGVISGIPENAGRFGITVGAQDGDGNIVYSGFTLITKEALEIRSPQSATVGVPLSIPTAYAFFLPAVLTCNSLPPGLRFDARSGLITGTPTINGHFGITIAGTNSLDQPESHGFYLDVQLNPAINEPPRQRGNGLTSPQSATIGQPFSLSVTYAYDFYDPEGLPLTYLASPCLPV</sequence>
<name>A0A327NES8_9BACT</name>
<keyword evidence="1" id="KW-0732">Signal</keyword>
<protein>
    <recommendedName>
        <fullName evidence="4">Dystroglycan-type cadherin-like domain-containing protein</fullName>
    </recommendedName>
</protein>
<feature type="chain" id="PRO_5016307951" description="Dystroglycan-type cadherin-like domain-containing protein" evidence="1">
    <location>
        <begin position="32"/>
        <end position="289"/>
    </location>
</feature>
<dbReference type="AlphaFoldDB" id="A0A327NES8"/>
<organism evidence="2 3">
    <name type="scientific">Spirosoma telluris</name>
    <dbReference type="NCBI Taxonomy" id="2183553"/>
    <lineage>
        <taxon>Bacteria</taxon>
        <taxon>Pseudomonadati</taxon>
        <taxon>Bacteroidota</taxon>
        <taxon>Cytophagia</taxon>
        <taxon>Cytophagales</taxon>
        <taxon>Cytophagaceae</taxon>
        <taxon>Spirosoma</taxon>
    </lineage>
</organism>
<dbReference type="GO" id="GO:0005509">
    <property type="term" value="F:calcium ion binding"/>
    <property type="evidence" value="ECO:0007669"/>
    <property type="project" value="InterPro"/>
</dbReference>